<sequence length="155" mass="17887">MTYFYKNYHKALQATIWRIVRDESLAQDVLQESMLKFWLSFPAYDSRKGRLFTWALNIARNLAIDRLRMARQTSQRSQPLTEELTSTLTAASFNPDHIGVRDWLTLLSPADRQLLEVLYFQGFTHTEAADELQLPLGTVKTRIGRIIRTLAQAVG</sequence>
<evidence type="ECO:0000259" key="6">
    <source>
        <dbReference type="Pfam" id="PF08281"/>
    </source>
</evidence>
<keyword evidence="2" id="KW-0805">Transcription regulation</keyword>
<evidence type="ECO:0000313" key="7">
    <source>
        <dbReference type="EMBL" id="MVN79234.1"/>
    </source>
</evidence>
<dbReference type="Gene3D" id="1.10.10.10">
    <property type="entry name" value="Winged helix-like DNA-binding domain superfamily/Winged helix DNA-binding domain"/>
    <property type="match status" value="1"/>
</dbReference>
<comment type="caution">
    <text evidence="7">The sequence shown here is derived from an EMBL/GenBank/DDBJ whole genome shotgun (WGS) entry which is preliminary data.</text>
</comment>
<dbReference type="Gene3D" id="1.10.1740.10">
    <property type="match status" value="1"/>
</dbReference>
<dbReference type="Pfam" id="PF08281">
    <property type="entry name" value="Sigma70_r4_2"/>
    <property type="match status" value="1"/>
</dbReference>
<dbReference type="Proteomes" id="UP000441336">
    <property type="component" value="Unassembled WGS sequence"/>
</dbReference>
<dbReference type="InterPro" id="IPR013249">
    <property type="entry name" value="RNA_pol_sigma70_r4_t2"/>
</dbReference>
<evidence type="ECO:0000256" key="4">
    <source>
        <dbReference type="ARBA" id="ARBA00023163"/>
    </source>
</evidence>
<dbReference type="InterPro" id="IPR013325">
    <property type="entry name" value="RNA_pol_sigma_r2"/>
</dbReference>
<evidence type="ECO:0000313" key="8">
    <source>
        <dbReference type="Proteomes" id="UP000441336"/>
    </source>
</evidence>
<dbReference type="SUPFAM" id="SSF88946">
    <property type="entry name" value="Sigma2 domain of RNA polymerase sigma factors"/>
    <property type="match status" value="1"/>
</dbReference>
<feature type="domain" description="RNA polymerase sigma factor 70 region 4 type 2" evidence="6">
    <location>
        <begin position="105"/>
        <end position="149"/>
    </location>
</feature>
<dbReference type="GO" id="GO:0006352">
    <property type="term" value="P:DNA-templated transcription initiation"/>
    <property type="evidence" value="ECO:0007669"/>
    <property type="project" value="InterPro"/>
</dbReference>
<evidence type="ECO:0000256" key="2">
    <source>
        <dbReference type="ARBA" id="ARBA00023015"/>
    </source>
</evidence>
<dbReference type="InterPro" id="IPR007627">
    <property type="entry name" value="RNA_pol_sigma70_r2"/>
</dbReference>
<dbReference type="InterPro" id="IPR039425">
    <property type="entry name" value="RNA_pol_sigma-70-like"/>
</dbReference>
<gene>
    <name evidence="7" type="ORF">GO988_23120</name>
</gene>
<dbReference type="SUPFAM" id="SSF88659">
    <property type="entry name" value="Sigma3 and sigma4 domains of RNA polymerase sigma factors"/>
    <property type="match status" value="1"/>
</dbReference>
<evidence type="ECO:0000259" key="5">
    <source>
        <dbReference type="Pfam" id="PF04542"/>
    </source>
</evidence>
<accession>A0A7K1TLE4</accession>
<evidence type="ECO:0000256" key="1">
    <source>
        <dbReference type="ARBA" id="ARBA00010641"/>
    </source>
</evidence>
<comment type="similarity">
    <text evidence="1">Belongs to the sigma-70 factor family. ECF subfamily.</text>
</comment>
<reference evidence="7 8" key="1">
    <citation type="submission" date="2019-12" db="EMBL/GenBank/DDBJ databases">
        <title>Hymenobacter sp. HMF4947 Genome sequencing and assembly.</title>
        <authorList>
            <person name="Kang H."/>
            <person name="Cha I."/>
            <person name="Kim H."/>
            <person name="Joh K."/>
        </authorList>
    </citation>
    <scope>NUCLEOTIDE SEQUENCE [LARGE SCALE GENOMIC DNA]</scope>
    <source>
        <strain evidence="7 8">HMF4947</strain>
    </source>
</reference>
<dbReference type="PANTHER" id="PTHR43133:SF62">
    <property type="entry name" value="RNA POLYMERASE SIGMA FACTOR SIGZ"/>
    <property type="match status" value="1"/>
</dbReference>
<dbReference type="InterPro" id="IPR014284">
    <property type="entry name" value="RNA_pol_sigma-70_dom"/>
</dbReference>
<proteinExistence type="inferred from homology"/>
<feature type="domain" description="RNA polymerase sigma-70 region 2" evidence="5">
    <location>
        <begin position="4"/>
        <end position="71"/>
    </location>
</feature>
<dbReference type="EMBL" id="WQKZ01000012">
    <property type="protein sequence ID" value="MVN79234.1"/>
    <property type="molecule type" value="Genomic_DNA"/>
</dbReference>
<dbReference type="Pfam" id="PF04542">
    <property type="entry name" value="Sigma70_r2"/>
    <property type="match status" value="1"/>
</dbReference>
<dbReference type="NCBIfam" id="TIGR02937">
    <property type="entry name" value="sigma70-ECF"/>
    <property type="match status" value="1"/>
</dbReference>
<dbReference type="GO" id="GO:0016987">
    <property type="term" value="F:sigma factor activity"/>
    <property type="evidence" value="ECO:0007669"/>
    <property type="project" value="UniProtKB-KW"/>
</dbReference>
<dbReference type="InterPro" id="IPR036388">
    <property type="entry name" value="WH-like_DNA-bd_sf"/>
</dbReference>
<keyword evidence="8" id="KW-1185">Reference proteome</keyword>
<evidence type="ECO:0000256" key="3">
    <source>
        <dbReference type="ARBA" id="ARBA00023082"/>
    </source>
</evidence>
<protein>
    <submittedName>
        <fullName evidence="7">Sigma-70 family RNA polymerase sigma factor</fullName>
    </submittedName>
</protein>
<dbReference type="InterPro" id="IPR013324">
    <property type="entry name" value="RNA_pol_sigma_r3/r4-like"/>
</dbReference>
<organism evidence="7 8">
    <name type="scientific">Hymenobacter ginkgonis</name>
    <dbReference type="NCBI Taxonomy" id="2682976"/>
    <lineage>
        <taxon>Bacteria</taxon>
        <taxon>Pseudomonadati</taxon>
        <taxon>Bacteroidota</taxon>
        <taxon>Cytophagia</taxon>
        <taxon>Cytophagales</taxon>
        <taxon>Hymenobacteraceae</taxon>
        <taxon>Hymenobacter</taxon>
    </lineage>
</organism>
<keyword evidence="4" id="KW-0804">Transcription</keyword>
<keyword evidence="3" id="KW-0731">Sigma factor</keyword>
<dbReference type="AlphaFoldDB" id="A0A7K1TLE4"/>
<dbReference type="PANTHER" id="PTHR43133">
    <property type="entry name" value="RNA POLYMERASE ECF-TYPE SIGMA FACTO"/>
    <property type="match status" value="1"/>
</dbReference>
<name>A0A7K1TLE4_9BACT</name>
<dbReference type="GO" id="GO:0003677">
    <property type="term" value="F:DNA binding"/>
    <property type="evidence" value="ECO:0007669"/>
    <property type="project" value="InterPro"/>
</dbReference>